<accession>A0AAU9TIS3</accession>
<protein>
    <submittedName>
        <fullName evidence="1">Uncharacterized protein</fullName>
    </submittedName>
</protein>
<dbReference type="AlphaFoldDB" id="A0AAU9TIS3"/>
<keyword evidence="2" id="KW-1185">Reference proteome</keyword>
<reference evidence="1" key="1">
    <citation type="submission" date="2022-03" db="EMBL/GenBank/DDBJ databases">
        <authorList>
            <person name="Tunstrom K."/>
        </authorList>
    </citation>
    <scope>NUCLEOTIDE SEQUENCE</scope>
</reference>
<evidence type="ECO:0000313" key="1">
    <source>
        <dbReference type="EMBL" id="CAH2086756.1"/>
    </source>
</evidence>
<sequence>MSDILKCCVKEDSNNIIKMDKIDNMSYAEKVNGHTSCPFSDEQVLTVNNEKQEKPNLRLKVPQPIRLKNHLVGDENFDHLHSQIEDVSFDHFRSMNYPLKEESSKSIYN</sequence>
<dbReference type="EMBL" id="CAKOGL010000005">
    <property type="protein sequence ID" value="CAH2086756.1"/>
    <property type="molecule type" value="Genomic_DNA"/>
</dbReference>
<dbReference type="Proteomes" id="UP001153954">
    <property type="component" value="Unassembled WGS sequence"/>
</dbReference>
<organism evidence="1 2">
    <name type="scientific">Euphydryas editha</name>
    <name type="common">Edith's checkerspot</name>
    <dbReference type="NCBI Taxonomy" id="104508"/>
    <lineage>
        <taxon>Eukaryota</taxon>
        <taxon>Metazoa</taxon>
        <taxon>Ecdysozoa</taxon>
        <taxon>Arthropoda</taxon>
        <taxon>Hexapoda</taxon>
        <taxon>Insecta</taxon>
        <taxon>Pterygota</taxon>
        <taxon>Neoptera</taxon>
        <taxon>Endopterygota</taxon>
        <taxon>Lepidoptera</taxon>
        <taxon>Glossata</taxon>
        <taxon>Ditrysia</taxon>
        <taxon>Papilionoidea</taxon>
        <taxon>Nymphalidae</taxon>
        <taxon>Nymphalinae</taxon>
        <taxon>Euphydryas</taxon>
    </lineage>
</organism>
<evidence type="ECO:0000313" key="2">
    <source>
        <dbReference type="Proteomes" id="UP001153954"/>
    </source>
</evidence>
<proteinExistence type="predicted"/>
<name>A0AAU9TIS3_EUPED</name>
<gene>
    <name evidence="1" type="ORF">EEDITHA_LOCUS3090</name>
</gene>
<comment type="caution">
    <text evidence="1">The sequence shown here is derived from an EMBL/GenBank/DDBJ whole genome shotgun (WGS) entry which is preliminary data.</text>
</comment>